<evidence type="ECO:0000256" key="2">
    <source>
        <dbReference type="SAM" id="SignalP"/>
    </source>
</evidence>
<dbReference type="RefSeq" id="WP_344708382.1">
    <property type="nucleotide sequence ID" value="NZ_BAAAUN010000001.1"/>
</dbReference>
<organism evidence="3 4">
    <name type="scientific">Microbacterium luteolum</name>
    <name type="common">Aureobacterium luteolum</name>
    <dbReference type="NCBI Taxonomy" id="69367"/>
    <lineage>
        <taxon>Bacteria</taxon>
        <taxon>Bacillati</taxon>
        <taxon>Actinomycetota</taxon>
        <taxon>Actinomycetes</taxon>
        <taxon>Micrococcales</taxon>
        <taxon>Microbacteriaceae</taxon>
        <taxon>Microbacterium</taxon>
    </lineage>
</organism>
<evidence type="ECO:0008006" key="5">
    <source>
        <dbReference type="Google" id="ProtNLM"/>
    </source>
</evidence>
<evidence type="ECO:0000313" key="4">
    <source>
        <dbReference type="Proteomes" id="UP001215097"/>
    </source>
</evidence>
<sequence>MTFAIASGAALCLLAGCATSTAADPSAGPTATPAVTPKPTETPEADPADPATWIISDEGIGPVELGGDFGTVLGMLPDTWKNDEVCSWTAWWTAADSSYGVYFVRGTESDTAPISELSVYSAAEDLGTVEGPRTAEGLGVGASTEDVLTTYPDAEQGAEEIGGGTWMRLPGDAEGHVFFQFREGEDTASSVTVTSRDAPSYEVCG</sequence>
<evidence type="ECO:0000256" key="1">
    <source>
        <dbReference type="SAM" id="MobiDB-lite"/>
    </source>
</evidence>
<feature type="chain" id="PRO_5046211914" description="Lipoprotein" evidence="2">
    <location>
        <begin position="23"/>
        <end position="205"/>
    </location>
</feature>
<feature type="signal peptide" evidence="2">
    <location>
        <begin position="1"/>
        <end position="22"/>
    </location>
</feature>
<name>A0ABY7XN69_MICLT</name>
<dbReference type="EMBL" id="CP078075">
    <property type="protein sequence ID" value="WDM43588.1"/>
    <property type="molecule type" value="Genomic_DNA"/>
</dbReference>
<keyword evidence="2" id="KW-0732">Signal</keyword>
<dbReference type="Proteomes" id="UP001215097">
    <property type="component" value="Chromosome"/>
</dbReference>
<keyword evidence="4" id="KW-1185">Reference proteome</keyword>
<evidence type="ECO:0000313" key="3">
    <source>
        <dbReference type="EMBL" id="WDM43588.1"/>
    </source>
</evidence>
<reference evidence="3 4" key="1">
    <citation type="submission" date="2021-06" db="EMBL/GenBank/DDBJ databases">
        <title>Genome-based taxonomic framework of Microbacterium strains isolated from marine environment, the description of four new species and reclassification of four preexisting species.</title>
        <authorList>
            <person name="Lee S.D."/>
            <person name="Kim S.-M."/>
            <person name="Byeon Y.-S."/>
            <person name="Yang H.L."/>
            <person name="Kim I.S."/>
        </authorList>
    </citation>
    <scope>NUCLEOTIDE SEQUENCE [LARGE SCALE GENOMIC DNA]</scope>
    <source>
        <strain evidence="3 4">KACC 14465</strain>
    </source>
</reference>
<proteinExistence type="predicted"/>
<feature type="region of interest" description="Disordered" evidence="1">
    <location>
        <begin position="21"/>
        <end position="49"/>
    </location>
</feature>
<feature type="compositionally biased region" description="Low complexity" evidence="1">
    <location>
        <begin position="21"/>
        <end position="39"/>
    </location>
</feature>
<protein>
    <recommendedName>
        <fullName evidence="5">Lipoprotein</fullName>
    </recommendedName>
</protein>
<gene>
    <name evidence="3" type="ORF">KV395_10155</name>
</gene>
<accession>A0ABY7XN69</accession>